<proteinExistence type="predicted"/>
<comment type="caution">
    <text evidence="1">The sequence shown here is derived from an EMBL/GenBank/DDBJ whole genome shotgun (WGS) entry which is preliminary data.</text>
</comment>
<protein>
    <submittedName>
        <fullName evidence="1">CFA47 protein</fullName>
    </submittedName>
</protein>
<dbReference type="PANTHER" id="PTHR45912:SF3">
    <property type="entry name" value="CILIA- AND FLAGELLA-ASSOCIATED PROTEIN 47"/>
    <property type="match status" value="1"/>
</dbReference>
<dbReference type="EMBL" id="VXAQ01000993">
    <property type="protein sequence ID" value="NXL64593.1"/>
    <property type="molecule type" value="Genomic_DNA"/>
</dbReference>
<feature type="non-terminal residue" evidence="1">
    <location>
        <position position="1"/>
    </location>
</feature>
<dbReference type="InterPro" id="IPR013783">
    <property type="entry name" value="Ig-like_fold"/>
</dbReference>
<keyword evidence="2" id="KW-1185">Reference proteome</keyword>
<gene>
    <name evidence="1" type="primary">Cfap47_3</name>
    <name evidence="1" type="ORF">CHOACU_R02593</name>
</gene>
<evidence type="ECO:0000313" key="1">
    <source>
        <dbReference type="EMBL" id="NXL64593.1"/>
    </source>
</evidence>
<dbReference type="PANTHER" id="PTHR45912">
    <property type="entry name" value="CILIA- AND FLAGELLA-ASSOCIATED PROTEIN 47"/>
    <property type="match status" value="1"/>
</dbReference>
<sequence>KTIEFTGALHATVVKQVRLKNPSSKTLIYNATLVGRDADDFSLPKGNTVTIAPKTQMSINVEFTSRFLRPAEAVLLLISKCVGGIHGATLAFSLKSEVKHIRPADILKCKSPCYEL</sequence>
<feature type="non-terminal residue" evidence="1">
    <location>
        <position position="116"/>
    </location>
</feature>
<accession>A0A7L0UD72</accession>
<dbReference type="GO" id="GO:0005929">
    <property type="term" value="C:cilium"/>
    <property type="evidence" value="ECO:0007669"/>
    <property type="project" value="TreeGrafter"/>
</dbReference>
<reference evidence="1 2" key="1">
    <citation type="submission" date="2019-09" db="EMBL/GenBank/DDBJ databases">
        <title>Bird 10,000 Genomes (B10K) Project - Family phase.</title>
        <authorList>
            <person name="Zhang G."/>
        </authorList>
    </citation>
    <scope>NUCLEOTIDE SEQUENCE [LARGE SCALE GENOMIC DNA]</scope>
    <source>
        <strain evidence="1">B10K-DU-008-62</strain>
        <tissue evidence="1">Mixed tissue sample</tissue>
    </source>
</reference>
<organism evidence="1 2">
    <name type="scientific">Chordeiles acutipennis</name>
    <name type="common">Lesser nighthawk</name>
    <name type="synonym">Caprimulgus acutipennis</name>
    <dbReference type="NCBI Taxonomy" id="118183"/>
    <lineage>
        <taxon>Eukaryota</taxon>
        <taxon>Metazoa</taxon>
        <taxon>Chordata</taxon>
        <taxon>Craniata</taxon>
        <taxon>Vertebrata</taxon>
        <taxon>Euteleostomi</taxon>
        <taxon>Archelosauria</taxon>
        <taxon>Archosauria</taxon>
        <taxon>Dinosauria</taxon>
        <taxon>Saurischia</taxon>
        <taxon>Theropoda</taxon>
        <taxon>Coelurosauria</taxon>
        <taxon>Aves</taxon>
        <taxon>Neognathae</taxon>
        <taxon>Neoaves</taxon>
        <taxon>Strisores</taxon>
        <taxon>Caprimulgiformes</taxon>
        <taxon>Caprimulgidae</taxon>
        <taxon>Chordeilinae</taxon>
        <taxon>Chordeiles</taxon>
    </lineage>
</organism>
<dbReference type="Proteomes" id="UP000568556">
    <property type="component" value="Unassembled WGS sequence"/>
</dbReference>
<dbReference type="AlphaFoldDB" id="A0A7L0UD72"/>
<evidence type="ECO:0000313" key="2">
    <source>
        <dbReference type="Proteomes" id="UP000568556"/>
    </source>
</evidence>
<name>A0A7L0UD72_CHOAC</name>
<dbReference type="OrthoDB" id="10060824at2759"/>
<dbReference type="Gene3D" id="2.60.40.10">
    <property type="entry name" value="Immunoglobulins"/>
    <property type="match status" value="1"/>
</dbReference>
<dbReference type="GO" id="GO:0007288">
    <property type="term" value="P:sperm axoneme assembly"/>
    <property type="evidence" value="ECO:0007669"/>
    <property type="project" value="TreeGrafter"/>
</dbReference>